<feature type="transmembrane region" description="Helical" evidence="7">
    <location>
        <begin position="171"/>
        <end position="193"/>
    </location>
</feature>
<feature type="region of interest" description="Disordered" evidence="6">
    <location>
        <begin position="341"/>
        <end position="462"/>
    </location>
</feature>
<gene>
    <name evidence="9" type="ORF">CC80DRAFT_594523</name>
</gene>
<evidence type="ECO:0000256" key="7">
    <source>
        <dbReference type="SAM" id="Phobius"/>
    </source>
</evidence>
<dbReference type="PROSITE" id="PS51257">
    <property type="entry name" value="PROKAR_LIPOPROTEIN"/>
    <property type="match status" value="1"/>
</dbReference>
<sequence length="473" mass="51180">MADSQRLAVINNDDHGALLAMNAWVFGCVLVLCTAVRIGARLSTRHLPKAEDVCIFICAALAVTGIVTISLAVDSGLGKRDVLIDPARKNNLQKHVYISNILYVLTLGFSKLSVATFLTRLACTPKHKTAVLLLGILVVCWMIAITGVVAFSCKLPRPWNDDGKCISILPFWFAASIFDILTDLLLILLPVHIVSTLQLQTRKKIFVIAIFALRILLVALSILRLVYFRFRSSQTTDRFFDTVPRFIFTQAHAALAVVIACSPALKPFLENLGAGMSSDSLAKRGAGTTFGQGSVRVETLSRAFEGIEKNNKRIGGFAESGRGEKGEWAPMTDEGGYIVATFKPTRSPSSSSSIYSSASTRTKTPIKASSPLCPPKPPQPPRTHSPPRPPPPPEELRPDLSMFGPKRVLGDTRTAVGSQGQGMRANRSRKASDESLRRPIGRGGGGGRGSARGGIQQANPWDARFNKAHAAWV</sequence>
<keyword evidence="4 7" id="KW-0472">Membrane</keyword>
<organism evidence="9 10">
    <name type="scientific">Byssothecium circinans</name>
    <dbReference type="NCBI Taxonomy" id="147558"/>
    <lineage>
        <taxon>Eukaryota</taxon>
        <taxon>Fungi</taxon>
        <taxon>Dikarya</taxon>
        <taxon>Ascomycota</taxon>
        <taxon>Pezizomycotina</taxon>
        <taxon>Dothideomycetes</taxon>
        <taxon>Pleosporomycetidae</taxon>
        <taxon>Pleosporales</taxon>
        <taxon>Massarineae</taxon>
        <taxon>Massarinaceae</taxon>
        <taxon>Byssothecium</taxon>
    </lineage>
</organism>
<comment type="similarity">
    <text evidence="5">Belongs to the SAT4 family.</text>
</comment>
<evidence type="ECO:0000256" key="1">
    <source>
        <dbReference type="ARBA" id="ARBA00004141"/>
    </source>
</evidence>
<keyword evidence="2 7" id="KW-0812">Transmembrane</keyword>
<evidence type="ECO:0000256" key="5">
    <source>
        <dbReference type="ARBA" id="ARBA00038359"/>
    </source>
</evidence>
<proteinExistence type="inferred from homology"/>
<dbReference type="OrthoDB" id="3897607at2759"/>
<comment type="subcellular location">
    <subcellularLocation>
        <location evidence="1">Membrane</location>
        <topology evidence="1">Multi-pass membrane protein</topology>
    </subcellularLocation>
</comment>
<evidence type="ECO:0000313" key="10">
    <source>
        <dbReference type="Proteomes" id="UP000800035"/>
    </source>
</evidence>
<evidence type="ECO:0000256" key="6">
    <source>
        <dbReference type="SAM" id="MobiDB-lite"/>
    </source>
</evidence>
<feature type="compositionally biased region" description="Pro residues" evidence="6">
    <location>
        <begin position="372"/>
        <end position="393"/>
    </location>
</feature>
<evidence type="ECO:0000256" key="2">
    <source>
        <dbReference type="ARBA" id="ARBA00022692"/>
    </source>
</evidence>
<dbReference type="PANTHER" id="PTHR33048">
    <property type="entry name" value="PTH11-LIKE INTEGRAL MEMBRANE PROTEIN (AFU_ORTHOLOGUE AFUA_5G11245)"/>
    <property type="match status" value="1"/>
</dbReference>
<dbReference type="EMBL" id="ML976995">
    <property type="protein sequence ID" value="KAF1955370.1"/>
    <property type="molecule type" value="Genomic_DNA"/>
</dbReference>
<accession>A0A6A5TTP2</accession>
<keyword evidence="10" id="KW-1185">Reference proteome</keyword>
<keyword evidence="3 7" id="KW-1133">Transmembrane helix</keyword>
<dbReference type="Proteomes" id="UP000800035">
    <property type="component" value="Unassembled WGS sequence"/>
</dbReference>
<evidence type="ECO:0000259" key="8">
    <source>
        <dbReference type="Pfam" id="PF20684"/>
    </source>
</evidence>
<dbReference type="Pfam" id="PF20684">
    <property type="entry name" value="Fung_rhodopsin"/>
    <property type="match status" value="1"/>
</dbReference>
<feature type="domain" description="Rhodopsin" evidence="8">
    <location>
        <begin position="36"/>
        <end position="270"/>
    </location>
</feature>
<feature type="transmembrane region" description="Helical" evidence="7">
    <location>
        <begin position="130"/>
        <end position="151"/>
    </location>
</feature>
<feature type="transmembrane region" description="Helical" evidence="7">
    <location>
        <begin position="20"/>
        <end position="40"/>
    </location>
</feature>
<name>A0A6A5TTP2_9PLEO</name>
<feature type="transmembrane region" description="Helical" evidence="7">
    <location>
        <begin position="96"/>
        <end position="118"/>
    </location>
</feature>
<dbReference type="InterPro" id="IPR052337">
    <property type="entry name" value="SAT4-like"/>
</dbReference>
<dbReference type="AlphaFoldDB" id="A0A6A5TTP2"/>
<dbReference type="GO" id="GO:0016020">
    <property type="term" value="C:membrane"/>
    <property type="evidence" value="ECO:0007669"/>
    <property type="project" value="UniProtKB-SubCell"/>
</dbReference>
<dbReference type="InterPro" id="IPR049326">
    <property type="entry name" value="Rhodopsin_dom_fungi"/>
</dbReference>
<evidence type="ECO:0000313" key="9">
    <source>
        <dbReference type="EMBL" id="KAF1955370.1"/>
    </source>
</evidence>
<feature type="transmembrane region" description="Helical" evidence="7">
    <location>
        <begin position="205"/>
        <end position="227"/>
    </location>
</feature>
<reference evidence="9" key="1">
    <citation type="journal article" date="2020" name="Stud. Mycol.">
        <title>101 Dothideomycetes genomes: a test case for predicting lifestyles and emergence of pathogens.</title>
        <authorList>
            <person name="Haridas S."/>
            <person name="Albert R."/>
            <person name="Binder M."/>
            <person name="Bloem J."/>
            <person name="Labutti K."/>
            <person name="Salamov A."/>
            <person name="Andreopoulos B."/>
            <person name="Baker S."/>
            <person name="Barry K."/>
            <person name="Bills G."/>
            <person name="Bluhm B."/>
            <person name="Cannon C."/>
            <person name="Castanera R."/>
            <person name="Culley D."/>
            <person name="Daum C."/>
            <person name="Ezra D."/>
            <person name="Gonzalez J."/>
            <person name="Henrissat B."/>
            <person name="Kuo A."/>
            <person name="Liang C."/>
            <person name="Lipzen A."/>
            <person name="Lutzoni F."/>
            <person name="Magnuson J."/>
            <person name="Mondo S."/>
            <person name="Nolan M."/>
            <person name="Ohm R."/>
            <person name="Pangilinan J."/>
            <person name="Park H.-J."/>
            <person name="Ramirez L."/>
            <person name="Alfaro M."/>
            <person name="Sun H."/>
            <person name="Tritt A."/>
            <person name="Yoshinaga Y."/>
            <person name="Zwiers L.-H."/>
            <person name="Turgeon B."/>
            <person name="Goodwin S."/>
            <person name="Spatafora J."/>
            <person name="Crous P."/>
            <person name="Grigoriev I."/>
        </authorList>
    </citation>
    <scope>NUCLEOTIDE SEQUENCE</scope>
    <source>
        <strain evidence="9">CBS 675.92</strain>
    </source>
</reference>
<feature type="transmembrane region" description="Helical" evidence="7">
    <location>
        <begin position="52"/>
        <end position="73"/>
    </location>
</feature>
<protein>
    <recommendedName>
        <fullName evidence="8">Rhodopsin domain-containing protein</fullName>
    </recommendedName>
</protein>
<feature type="compositionally biased region" description="Low complexity" evidence="6">
    <location>
        <begin position="347"/>
        <end position="359"/>
    </location>
</feature>
<dbReference type="PANTHER" id="PTHR33048:SF47">
    <property type="entry name" value="INTEGRAL MEMBRANE PROTEIN-RELATED"/>
    <property type="match status" value="1"/>
</dbReference>
<evidence type="ECO:0000256" key="4">
    <source>
        <dbReference type="ARBA" id="ARBA00023136"/>
    </source>
</evidence>
<evidence type="ECO:0000256" key="3">
    <source>
        <dbReference type="ARBA" id="ARBA00022989"/>
    </source>
</evidence>
<feature type="compositionally biased region" description="Gly residues" evidence="6">
    <location>
        <begin position="441"/>
        <end position="452"/>
    </location>
</feature>